<evidence type="ECO:0000313" key="2">
    <source>
        <dbReference type="EMBL" id="EGV34098.1"/>
    </source>
</evidence>
<name>G2DVT3_9GAMM</name>
<keyword evidence="3" id="KW-1185">Reference proteome</keyword>
<comment type="caution">
    <text evidence="2">The sequence shown here is derived from an EMBL/GenBank/DDBJ whole genome shotgun (WGS) entry which is preliminary data.</text>
</comment>
<sequence>MAGSDQLFAAIFASVGALLFVIGYFGDHWVDRRQFYRRNDNGVEEFKSYGSAVATSYIEGIVGFLSKIIKIIGGMLFVLGTLGLVSPYL</sequence>
<keyword evidence="1" id="KW-1133">Transmembrane helix</keyword>
<keyword evidence="1" id="KW-0472">Membrane</keyword>
<gene>
    <name evidence="2" type="ORF">ThidrDRAFT_0253</name>
</gene>
<reference evidence="2 3" key="1">
    <citation type="submission" date="2011-06" db="EMBL/GenBank/DDBJ databases">
        <title>The draft genome of Thiorhodococcus drewsii AZ1.</title>
        <authorList>
            <consortium name="US DOE Joint Genome Institute (JGI-PGF)"/>
            <person name="Lucas S."/>
            <person name="Han J."/>
            <person name="Lapidus A."/>
            <person name="Cheng J.-F."/>
            <person name="Goodwin L."/>
            <person name="Pitluck S."/>
            <person name="Peters L."/>
            <person name="Land M.L."/>
            <person name="Hauser L."/>
            <person name="Vogl K."/>
            <person name="Liu Z."/>
            <person name="Imhoff J."/>
            <person name="Thiel V."/>
            <person name="Frigaard N.-U."/>
            <person name="Bryant D.A."/>
            <person name="Woyke T.J."/>
        </authorList>
    </citation>
    <scope>NUCLEOTIDE SEQUENCE [LARGE SCALE GENOMIC DNA]</scope>
    <source>
        <strain evidence="2 3">AZ1</strain>
    </source>
</reference>
<dbReference type="RefSeq" id="WP_007038969.1">
    <property type="nucleotide sequence ID" value="NZ_AFWT01000001.1"/>
</dbReference>
<dbReference type="EMBL" id="AFWT01000001">
    <property type="protein sequence ID" value="EGV34098.1"/>
    <property type="molecule type" value="Genomic_DNA"/>
</dbReference>
<dbReference type="Proteomes" id="UP000004200">
    <property type="component" value="Unassembled WGS sequence"/>
</dbReference>
<evidence type="ECO:0000256" key="1">
    <source>
        <dbReference type="SAM" id="Phobius"/>
    </source>
</evidence>
<organism evidence="2 3">
    <name type="scientific">Thiorhodococcus drewsii AZ1</name>
    <dbReference type="NCBI Taxonomy" id="765913"/>
    <lineage>
        <taxon>Bacteria</taxon>
        <taxon>Pseudomonadati</taxon>
        <taxon>Pseudomonadota</taxon>
        <taxon>Gammaproteobacteria</taxon>
        <taxon>Chromatiales</taxon>
        <taxon>Chromatiaceae</taxon>
        <taxon>Thiorhodococcus</taxon>
    </lineage>
</organism>
<dbReference type="OrthoDB" id="7475711at2"/>
<feature type="transmembrane region" description="Helical" evidence="1">
    <location>
        <begin position="6"/>
        <end position="26"/>
    </location>
</feature>
<feature type="transmembrane region" description="Helical" evidence="1">
    <location>
        <begin position="68"/>
        <end position="88"/>
    </location>
</feature>
<accession>G2DVT3</accession>
<proteinExistence type="predicted"/>
<protein>
    <submittedName>
        <fullName evidence="2">Uncharacterized protein</fullName>
    </submittedName>
</protein>
<evidence type="ECO:0000313" key="3">
    <source>
        <dbReference type="Proteomes" id="UP000004200"/>
    </source>
</evidence>
<keyword evidence="1" id="KW-0812">Transmembrane</keyword>
<dbReference type="AlphaFoldDB" id="G2DVT3"/>